<proteinExistence type="predicted"/>
<dbReference type="EMBL" id="JAAKZZ010000032">
    <property type="protein sequence ID" value="NGO67788.1"/>
    <property type="molecule type" value="Genomic_DNA"/>
</dbReference>
<dbReference type="Proteomes" id="UP000477722">
    <property type="component" value="Unassembled WGS sequence"/>
</dbReference>
<organism evidence="1 2">
    <name type="scientific">Streptomyces boncukensis</name>
    <dbReference type="NCBI Taxonomy" id="2711219"/>
    <lineage>
        <taxon>Bacteria</taxon>
        <taxon>Bacillati</taxon>
        <taxon>Actinomycetota</taxon>
        <taxon>Actinomycetes</taxon>
        <taxon>Kitasatosporales</taxon>
        <taxon>Streptomycetaceae</taxon>
        <taxon>Streptomyces</taxon>
    </lineage>
</organism>
<sequence length="208" mass="21806">MSAARSGALRETCARLAEADDAEFGVRLLGNTPTHEARGPEELERWAEAATAFGTELAARAGPHGGAGRTGARVVERDGGLDALLLARYVSRPVPTVELYTDTLALGEELAGWLGWRTWFAAGALRGAALAHEEAHCLLHGDAALRRALRDRLGHSALRLGRLRIPGHVAGADELAAHAYAAARCGLGRTPLLLTAALASAVRALGED</sequence>
<keyword evidence="2" id="KW-1185">Reference proteome</keyword>
<accession>A0A6G4WRR1</accession>
<evidence type="ECO:0000313" key="1">
    <source>
        <dbReference type="EMBL" id="NGO67788.1"/>
    </source>
</evidence>
<name>A0A6G4WRR1_9ACTN</name>
<gene>
    <name evidence="1" type="ORF">G5C65_05335</name>
</gene>
<protein>
    <submittedName>
        <fullName evidence="1">Uncharacterized protein</fullName>
    </submittedName>
</protein>
<comment type="caution">
    <text evidence="1">The sequence shown here is derived from an EMBL/GenBank/DDBJ whole genome shotgun (WGS) entry which is preliminary data.</text>
</comment>
<reference evidence="1 2" key="1">
    <citation type="submission" date="2020-02" db="EMBL/GenBank/DDBJ databases">
        <title>Whole-genome analyses of novel actinobacteria.</title>
        <authorList>
            <person name="Sahin N."/>
            <person name="Tatar D."/>
        </authorList>
    </citation>
    <scope>NUCLEOTIDE SEQUENCE [LARGE SCALE GENOMIC DNA]</scope>
    <source>
        <strain evidence="1 2">SB3404</strain>
    </source>
</reference>
<evidence type="ECO:0000313" key="2">
    <source>
        <dbReference type="Proteomes" id="UP000477722"/>
    </source>
</evidence>
<dbReference type="AlphaFoldDB" id="A0A6G4WRR1"/>